<evidence type="ECO:0000256" key="3">
    <source>
        <dbReference type="ARBA" id="ARBA00011726"/>
    </source>
</evidence>
<dbReference type="CDD" id="cd10017">
    <property type="entry name" value="B3_DNA"/>
    <property type="match status" value="1"/>
</dbReference>
<dbReference type="GO" id="GO:0009734">
    <property type="term" value="P:auxin-activated signaling pathway"/>
    <property type="evidence" value="ECO:0007669"/>
    <property type="project" value="UniProtKB-KW"/>
</dbReference>
<evidence type="ECO:0000256" key="8">
    <source>
        <dbReference type="ARBA" id="ARBA00023294"/>
    </source>
</evidence>
<dbReference type="InterPro" id="IPR044835">
    <property type="entry name" value="ARF_plant"/>
</dbReference>
<dbReference type="FunFam" id="2.30.30.1040:FF:000001">
    <property type="entry name" value="Auxin response factor"/>
    <property type="match status" value="1"/>
</dbReference>
<dbReference type="PROSITE" id="PS51257">
    <property type="entry name" value="PROKAR_LIPOPROTEIN"/>
    <property type="match status" value="1"/>
</dbReference>
<dbReference type="FunFam" id="2.40.330.10:FF:000001">
    <property type="entry name" value="Auxin response factor"/>
    <property type="match status" value="1"/>
</dbReference>
<name>A0A182BLZ5_BOENI</name>
<evidence type="ECO:0000256" key="2">
    <source>
        <dbReference type="ARBA" id="ARBA00007853"/>
    </source>
</evidence>
<keyword evidence="7 9" id="KW-0539">Nucleus</keyword>
<dbReference type="Pfam" id="PF02309">
    <property type="entry name" value="AUX_IAA"/>
    <property type="match status" value="1"/>
</dbReference>
<feature type="domain" description="TF-B3" evidence="11">
    <location>
        <begin position="136"/>
        <end position="238"/>
    </location>
</feature>
<evidence type="ECO:0000256" key="7">
    <source>
        <dbReference type="ARBA" id="ARBA00023242"/>
    </source>
</evidence>
<dbReference type="InterPro" id="IPR033389">
    <property type="entry name" value="AUX/IAA_dom"/>
</dbReference>
<dbReference type="EMBL" id="KR072645">
    <property type="protein sequence ID" value="AMO02494.1"/>
    <property type="molecule type" value="mRNA"/>
</dbReference>
<dbReference type="InterPro" id="IPR003340">
    <property type="entry name" value="B3_DNA-bd"/>
</dbReference>
<evidence type="ECO:0000313" key="13">
    <source>
        <dbReference type="EMBL" id="AMO02494.1"/>
    </source>
</evidence>
<protein>
    <recommendedName>
        <fullName evidence="9">Auxin response factor</fullName>
    </recommendedName>
</protein>
<dbReference type="Pfam" id="PF06507">
    <property type="entry name" value="ARF_AD"/>
    <property type="match status" value="1"/>
</dbReference>
<evidence type="ECO:0000256" key="9">
    <source>
        <dbReference type="RuleBase" id="RU004561"/>
    </source>
</evidence>
<keyword evidence="4 9" id="KW-0805">Transcription regulation</keyword>
<evidence type="ECO:0000256" key="5">
    <source>
        <dbReference type="ARBA" id="ARBA00023125"/>
    </source>
</evidence>
<gene>
    <name evidence="13" type="primary">ARF11</name>
</gene>
<dbReference type="GO" id="GO:0003677">
    <property type="term" value="F:DNA binding"/>
    <property type="evidence" value="ECO:0007669"/>
    <property type="project" value="UniProtKB-KW"/>
</dbReference>
<dbReference type="PANTHER" id="PTHR31384:SF9">
    <property type="entry name" value="AUXIN RESPONSE FACTOR 19"/>
    <property type="match status" value="1"/>
</dbReference>
<dbReference type="InterPro" id="IPR015300">
    <property type="entry name" value="DNA-bd_pseudobarrel_sf"/>
</dbReference>
<dbReference type="AlphaFoldDB" id="A0A182BLZ5"/>
<feature type="compositionally biased region" description="Low complexity" evidence="10">
    <location>
        <begin position="705"/>
        <end position="715"/>
    </location>
</feature>
<dbReference type="GO" id="GO:0005634">
    <property type="term" value="C:nucleus"/>
    <property type="evidence" value="ECO:0007669"/>
    <property type="project" value="UniProtKB-SubCell"/>
</dbReference>
<evidence type="ECO:0000256" key="10">
    <source>
        <dbReference type="SAM" id="MobiDB-lite"/>
    </source>
</evidence>
<sequence>MKAPANGVGAASAAAACNPCEGAEKKSVINPELWQACAGPLVNLPPAGTHVVYFPQGHSEQVAASMKKDVDAQIPNYPNLPSKLLCLLLSVTLHADPETDEVYAQMTLQPVPTVDKDALLRSDLALKSNKPQPEFFCKTLTASDTSTHGGFSVPRRAAEKIFPSLDFSMQPPAQELVARDLHDTVWTFRHIYRGQPKRHLLTTGWSLFVSGKRLFAGDSVLFIRDEKQHLLLGIRRANRQPTNLSSSVLSSDSMHIGILAAAAHAAANNSPFTVFYNPRASPSEFVIPLAKYYKAAYGNQLSLGMRFRMMFETEESGTRRYMGTITGISDLDPVRWKNSQWRNLQVGWDESTAGERRNRVSIWEIEPVTAPFFICPPPFFRSKRPRQPGMPDDESDLDSMLKRTMPWLGDDFGMKDNQGFPGLSLVQWMNMQHNPALANSVQSNYMNSFSGSVLQNLPGADLTRQLGMSAPQIPQANNLQFNSPRLPPQQAQQLDQLPKLQSTMNPLGSIMQPPQQLNDVTQQQRQNMVNQGQSSSQVQAQILQPQSLVQPSNNMLQQQTSIQNNQLQRNLTQNLQHQPQIMSQSQQQNMIQSQLPDQINQQLQHISDNQLQLLQKLQQQQQSILAQQSSQQLPTQLPQIQDQQRQLIDVSQSFSRSSTSSQILDMPQIVTNSHLSQPNTIAQQIAKNNISQPNTRFSQTPPQPKLQQQQPGMQPEMAGHMGISANPLTNVVPGGSNIVAGAVGAGQSGITEDIPSCSTSPSTNNCSNVVQPVMNNRVHRSAVMSEDMAQSTATILCPSGLETISTVNLVKDFPQKSEVKPSLNIPRSQSQGVFTPHTYMNGAPTHTDYLDTSSSTTSVCISQNDMNLQHNNNPLPFNPQSMLFREASQDGEVHADQRNNVSFGNNIDGHLGVPLNPDPLLTKGLVGLGKDYPNNLSSGGMIGDYDNSKDAQQELSSSMVSQSFGVPDMAFNSIDSTINDGSFLNRGAWAPAQQYQRMRTYTKVYKRGAVGRSIDITRYSGYDELKQDLARRFGIEGQLEDRQRVGWKLVYVDHESDVLLVGDDPWQEFVNCVRCIKILSPQEVQQMSLDGDFGGSGVLPNQACSSSDGGNA</sequence>
<accession>A0A182BLZ5</accession>
<dbReference type="SUPFAM" id="SSF54277">
    <property type="entry name" value="CAD &amp; PB1 domains"/>
    <property type="match status" value="1"/>
</dbReference>
<feature type="domain" description="PB1" evidence="12">
    <location>
        <begin position="999"/>
        <end position="1083"/>
    </location>
</feature>
<evidence type="ECO:0000256" key="6">
    <source>
        <dbReference type="ARBA" id="ARBA00023163"/>
    </source>
</evidence>
<reference evidence="13" key="1">
    <citation type="submission" date="2015-04" db="EMBL/GenBank/DDBJ databases">
        <title>Identification and expression of Aux/IAA, ARF and LBD family transcription factors in ramie (Boehmeria nivea L. Gaud).</title>
        <authorList>
            <person name="Huang X."/>
        </authorList>
    </citation>
    <scope>NUCLEOTIDE SEQUENCE</scope>
</reference>
<keyword evidence="6 9" id="KW-0804">Transcription</keyword>
<dbReference type="Pfam" id="PF02362">
    <property type="entry name" value="B3"/>
    <property type="match status" value="1"/>
</dbReference>
<dbReference type="Gene3D" id="2.30.30.1040">
    <property type="match status" value="1"/>
</dbReference>
<dbReference type="PROSITE" id="PS51745">
    <property type="entry name" value="PB1"/>
    <property type="match status" value="1"/>
</dbReference>
<dbReference type="PROSITE" id="PS50863">
    <property type="entry name" value="B3"/>
    <property type="match status" value="1"/>
</dbReference>
<keyword evidence="8 9" id="KW-0927">Auxin signaling pathway</keyword>
<comment type="function">
    <text evidence="9">Auxin response factors (ARFs) are transcriptional factors that bind specifically to the DNA sequence 5'-TGTCTC-3' found in the auxin-responsive promoter elements (AuxREs).</text>
</comment>
<dbReference type="Gene3D" id="2.40.330.10">
    <property type="entry name" value="DNA-binding pseudobarrel domain"/>
    <property type="match status" value="1"/>
</dbReference>
<dbReference type="PANTHER" id="PTHR31384">
    <property type="entry name" value="AUXIN RESPONSE FACTOR 4-RELATED"/>
    <property type="match status" value="1"/>
</dbReference>
<keyword evidence="5 9" id="KW-0238">DNA-binding</keyword>
<comment type="subunit">
    <text evidence="3 9">Homodimers and heterodimers.</text>
</comment>
<evidence type="ECO:0000259" key="12">
    <source>
        <dbReference type="PROSITE" id="PS51745"/>
    </source>
</evidence>
<dbReference type="GO" id="GO:0006355">
    <property type="term" value="P:regulation of DNA-templated transcription"/>
    <property type="evidence" value="ECO:0007669"/>
    <property type="project" value="InterPro"/>
</dbReference>
<organism evidence="13">
    <name type="scientific">Boehmeria nivea</name>
    <name type="common">Chinese grass</name>
    <name type="synonym">Urtica nivea</name>
    <dbReference type="NCBI Taxonomy" id="83906"/>
    <lineage>
        <taxon>Eukaryota</taxon>
        <taxon>Viridiplantae</taxon>
        <taxon>Streptophyta</taxon>
        <taxon>Embryophyta</taxon>
        <taxon>Tracheophyta</taxon>
        <taxon>Spermatophyta</taxon>
        <taxon>Magnoliopsida</taxon>
        <taxon>eudicotyledons</taxon>
        <taxon>Gunneridae</taxon>
        <taxon>Pentapetalae</taxon>
        <taxon>rosids</taxon>
        <taxon>fabids</taxon>
        <taxon>Rosales</taxon>
        <taxon>Urticaceae</taxon>
        <taxon>Boehmeria</taxon>
    </lineage>
</organism>
<dbReference type="Gene3D" id="3.10.20.90">
    <property type="entry name" value="Phosphatidylinositol 3-kinase Catalytic Subunit, Chain A, domain 1"/>
    <property type="match status" value="1"/>
</dbReference>
<dbReference type="InterPro" id="IPR053793">
    <property type="entry name" value="PB1-like"/>
</dbReference>
<evidence type="ECO:0000259" key="11">
    <source>
        <dbReference type="PROSITE" id="PS50863"/>
    </source>
</evidence>
<dbReference type="SMART" id="SM01019">
    <property type="entry name" value="B3"/>
    <property type="match status" value="1"/>
</dbReference>
<evidence type="ECO:0000256" key="4">
    <source>
        <dbReference type="ARBA" id="ARBA00023015"/>
    </source>
</evidence>
<evidence type="ECO:0000256" key="1">
    <source>
        <dbReference type="ARBA" id="ARBA00004123"/>
    </source>
</evidence>
<dbReference type="InterPro" id="IPR010525">
    <property type="entry name" value="ARF_dom"/>
</dbReference>
<feature type="region of interest" description="Disordered" evidence="10">
    <location>
        <begin position="693"/>
        <end position="715"/>
    </location>
</feature>
<comment type="similarity">
    <text evidence="2 9">Belongs to the ARF family.</text>
</comment>
<dbReference type="FunFam" id="3.10.20.90:FF:000047">
    <property type="entry name" value="Auxin response factor"/>
    <property type="match status" value="1"/>
</dbReference>
<comment type="subcellular location">
    <subcellularLocation>
        <location evidence="1 9">Nucleus</location>
    </subcellularLocation>
</comment>
<dbReference type="SUPFAM" id="SSF101936">
    <property type="entry name" value="DNA-binding pseudobarrel domain"/>
    <property type="match status" value="1"/>
</dbReference>
<proteinExistence type="evidence at transcript level"/>